<dbReference type="Pfam" id="PF00582">
    <property type="entry name" value="Usp"/>
    <property type="match status" value="1"/>
</dbReference>
<name>A0A061S7N9_9CHLO</name>
<dbReference type="PANTHER" id="PTHR31964:SF113">
    <property type="entry name" value="USPA DOMAIN-CONTAINING PROTEIN"/>
    <property type="match status" value="1"/>
</dbReference>
<protein>
    <recommendedName>
        <fullName evidence="1">UspA domain-containing protein</fullName>
    </recommendedName>
</protein>
<feature type="non-terminal residue" evidence="2">
    <location>
        <position position="306"/>
    </location>
</feature>
<dbReference type="InterPro" id="IPR006016">
    <property type="entry name" value="UspA"/>
</dbReference>
<dbReference type="EMBL" id="GBEZ01005003">
    <property type="protein sequence ID" value="JAC80263.1"/>
    <property type="molecule type" value="Transcribed_RNA"/>
</dbReference>
<reference evidence="2" key="1">
    <citation type="submission" date="2014-05" db="EMBL/GenBank/DDBJ databases">
        <title>The transcriptome of the halophilic microalga Tetraselmis sp. GSL018 isolated from the Great Salt Lake, Utah.</title>
        <authorList>
            <person name="Jinkerson R.E."/>
            <person name="D'Adamo S."/>
            <person name="Posewitz M.C."/>
        </authorList>
    </citation>
    <scope>NUCLEOTIDE SEQUENCE</scope>
    <source>
        <strain evidence="2">GSL018</strain>
    </source>
</reference>
<accession>A0A061S7N9</accession>
<dbReference type="Gene3D" id="3.40.50.12370">
    <property type="match status" value="2"/>
</dbReference>
<evidence type="ECO:0000259" key="1">
    <source>
        <dbReference type="Pfam" id="PF00582"/>
    </source>
</evidence>
<dbReference type="PRINTS" id="PR01438">
    <property type="entry name" value="UNVRSLSTRESS"/>
</dbReference>
<gene>
    <name evidence="2" type="ORF">TSPGSL018_10675</name>
</gene>
<dbReference type="CDD" id="cd23659">
    <property type="entry name" value="USP_At3g01520-like"/>
    <property type="match status" value="1"/>
</dbReference>
<dbReference type="PANTHER" id="PTHR31964">
    <property type="entry name" value="ADENINE NUCLEOTIDE ALPHA HYDROLASES-LIKE SUPERFAMILY PROTEIN"/>
    <property type="match status" value="1"/>
</dbReference>
<dbReference type="SUPFAM" id="SSF52402">
    <property type="entry name" value="Adenine nucleotide alpha hydrolases-like"/>
    <property type="match status" value="1"/>
</dbReference>
<sequence>MLRPVNRNIFSLVPEVLGRRQNLSQSLIFKCFAFKLTASPDSRQVLFGRLGSSPHNFPGTQIAFYSRNSVDSRDSRNLVLPIDNSEDSEFTISWTLDHIYRRGDNIHLLHCIPLEGAIIKASSGAERSALLVDAPRQQDAETLRQKWDTLNALRERYAAKFVQRRVPKSDVVYDILQEKVPPVNVGLFEALELAPDGEEQPQEHGEPTGMIGEIILAKAEELDAAAVVMASHNKGPIREFLTGSITNFCIHHCAQPVVVLHNVPKPEQDARAVWMSGPRQLAVAVDDSKHSEDALQWTLGNVYREG</sequence>
<evidence type="ECO:0000313" key="2">
    <source>
        <dbReference type="EMBL" id="JAC80263.1"/>
    </source>
</evidence>
<dbReference type="InterPro" id="IPR006015">
    <property type="entry name" value="Universal_stress_UspA"/>
</dbReference>
<organism evidence="2">
    <name type="scientific">Tetraselmis sp. GSL018</name>
    <dbReference type="NCBI Taxonomy" id="582737"/>
    <lineage>
        <taxon>Eukaryota</taxon>
        <taxon>Viridiplantae</taxon>
        <taxon>Chlorophyta</taxon>
        <taxon>core chlorophytes</taxon>
        <taxon>Chlorodendrophyceae</taxon>
        <taxon>Chlorodendrales</taxon>
        <taxon>Chlorodendraceae</taxon>
        <taxon>Tetraselmis</taxon>
    </lineage>
</organism>
<feature type="domain" description="UspA" evidence="1">
    <location>
        <begin position="76"/>
        <end position="261"/>
    </location>
</feature>
<dbReference type="AlphaFoldDB" id="A0A061S7N9"/>
<proteinExistence type="predicted"/>